<dbReference type="Proteomes" id="UP001153292">
    <property type="component" value="Chromosome 22"/>
</dbReference>
<gene>
    <name evidence="1" type="ORF">CHILSU_LOCUS6416</name>
</gene>
<accession>A0ABN8B733</accession>
<evidence type="ECO:0000313" key="1">
    <source>
        <dbReference type="EMBL" id="CAH0403154.1"/>
    </source>
</evidence>
<protein>
    <recommendedName>
        <fullName evidence="3">DUF4806 domain-containing protein</fullName>
    </recommendedName>
</protein>
<sequence>MEVESFMLRPINDIGNLEKLEQEFSNKEAFEKLKQQYSIVCSELLENGVNCAYRLLDILFTKIFLCSWTGGSRNAADVKLGLKAFKNVIIFFHHG</sequence>
<reference evidence="1" key="1">
    <citation type="submission" date="2021-12" db="EMBL/GenBank/DDBJ databases">
        <authorList>
            <person name="King R."/>
        </authorList>
    </citation>
    <scope>NUCLEOTIDE SEQUENCE</scope>
</reference>
<keyword evidence="2" id="KW-1185">Reference proteome</keyword>
<evidence type="ECO:0000313" key="2">
    <source>
        <dbReference type="Proteomes" id="UP001153292"/>
    </source>
</evidence>
<proteinExistence type="predicted"/>
<evidence type="ECO:0008006" key="3">
    <source>
        <dbReference type="Google" id="ProtNLM"/>
    </source>
</evidence>
<dbReference type="EMBL" id="OU963915">
    <property type="protein sequence ID" value="CAH0403154.1"/>
    <property type="molecule type" value="Genomic_DNA"/>
</dbReference>
<organism evidence="1 2">
    <name type="scientific">Chilo suppressalis</name>
    <name type="common">Asiatic rice borer moth</name>
    <dbReference type="NCBI Taxonomy" id="168631"/>
    <lineage>
        <taxon>Eukaryota</taxon>
        <taxon>Metazoa</taxon>
        <taxon>Ecdysozoa</taxon>
        <taxon>Arthropoda</taxon>
        <taxon>Hexapoda</taxon>
        <taxon>Insecta</taxon>
        <taxon>Pterygota</taxon>
        <taxon>Neoptera</taxon>
        <taxon>Endopterygota</taxon>
        <taxon>Lepidoptera</taxon>
        <taxon>Glossata</taxon>
        <taxon>Ditrysia</taxon>
        <taxon>Pyraloidea</taxon>
        <taxon>Crambidae</taxon>
        <taxon>Crambinae</taxon>
        <taxon>Chilo</taxon>
    </lineage>
</organism>
<name>A0ABN8B733_CHISP</name>